<evidence type="ECO:0000313" key="4">
    <source>
        <dbReference type="Proteomes" id="UP000598996"/>
    </source>
</evidence>
<organism evidence="3 4">
    <name type="scientific">Paractinoplanes lichenicola</name>
    <dbReference type="NCBI Taxonomy" id="2802976"/>
    <lineage>
        <taxon>Bacteria</taxon>
        <taxon>Bacillati</taxon>
        <taxon>Actinomycetota</taxon>
        <taxon>Actinomycetes</taxon>
        <taxon>Micromonosporales</taxon>
        <taxon>Micromonosporaceae</taxon>
        <taxon>Paractinoplanes</taxon>
    </lineage>
</organism>
<dbReference type="Proteomes" id="UP000598996">
    <property type="component" value="Unassembled WGS sequence"/>
</dbReference>
<dbReference type="InterPro" id="IPR045528">
    <property type="entry name" value="DO-GTPase2"/>
</dbReference>
<keyword evidence="1" id="KW-0812">Transmembrane</keyword>
<comment type="caution">
    <text evidence="3">The sequence shown here is derived from an EMBL/GenBank/DDBJ whole genome shotgun (WGS) entry which is preliminary data.</text>
</comment>
<evidence type="ECO:0000313" key="3">
    <source>
        <dbReference type="EMBL" id="MBL7258037.1"/>
    </source>
</evidence>
<accession>A0ABS1VU73</accession>
<feature type="domain" description="Double-GTPase 2" evidence="2">
    <location>
        <begin position="283"/>
        <end position="497"/>
    </location>
</feature>
<feature type="transmembrane region" description="Helical" evidence="1">
    <location>
        <begin position="7"/>
        <end position="26"/>
    </location>
</feature>
<dbReference type="EMBL" id="JAENHO010000008">
    <property type="protein sequence ID" value="MBL7258037.1"/>
    <property type="molecule type" value="Genomic_DNA"/>
</dbReference>
<evidence type="ECO:0000259" key="2">
    <source>
        <dbReference type="Pfam" id="PF19993"/>
    </source>
</evidence>
<feature type="transmembrane region" description="Helical" evidence="1">
    <location>
        <begin position="159"/>
        <end position="179"/>
    </location>
</feature>
<keyword evidence="4" id="KW-1185">Reference proteome</keyword>
<keyword evidence="1" id="KW-0472">Membrane</keyword>
<dbReference type="Pfam" id="PF19993">
    <property type="entry name" value="DO-GTPase2"/>
    <property type="match status" value="1"/>
</dbReference>
<sequence length="525" mass="56586">MSGRGPGWWIGTAIYLTVCLACVVFVSVPLLLLSLGVGLVAGALTVVALAGVVLAGGEGTAVLHTPAEVRESRLLPTRVREAFVRRDRAWPQYFAAQSRLDIQAIVDRARLAHDRMWAGPLPWLREKQLLAWWPLIIPLAGGQGAVTAGGALAVAATTVVLALVTGAAWLVGLPVVYLLRGADAAWQRVRGARASCAKCFELTAVPAYRCRGPHELDDRLSGDDLHRDIRPGLLGVWWRRCACGTKLPTMVLRAAFSRRLQPCCPSCGEPLFRGAGVVTDVRIPVFGAASAGKTQLIMAALVGLERAAATGGAGWQLLDERSKRTFAEYTDLVLRGADPAQTDASGPPVALTVRLDKGSRPALVHVFDAAGESLLDPEQNSRLSYLDYARSLIFVMDPFSVRRIADEFSSVAPDVYAAANPARHDPERSYNATVTRLRDFGVRTDRQRLAFVVTKADLLDKLGAGPHGGDLRDWLAAIGLGNLLLAVERDFGEVEFFLVCGRDPGPDAAPAPLRWVLSKEWMSLD</sequence>
<gene>
    <name evidence="3" type="ORF">JKJ07_27400</name>
</gene>
<feature type="transmembrane region" description="Helical" evidence="1">
    <location>
        <begin position="32"/>
        <end position="55"/>
    </location>
</feature>
<dbReference type="RefSeq" id="WP_202994682.1">
    <property type="nucleotide sequence ID" value="NZ_JAENHO010000008.1"/>
</dbReference>
<evidence type="ECO:0000256" key="1">
    <source>
        <dbReference type="SAM" id="Phobius"/>
    </source>
</evidence>
<keyword evidence="1" id="KW-1133">Transmembrane helix</keyword>
<proteinExistence type="predicted"/>
<name>A0ABS1VU73_9ACTN</name>
<reference evidence="3 4" key="1">
    <citation type="submission" date="2021-01" db="EMBL/GenBank/DDBJ databases">
        <title>Actinoplanes sp. nov. LDG1-01 isolated from lichen.</title>
        <authorList>
            <person name="Saeng-In P."/>
            <person name="Phongsopitanun W."/>
            <person name="Kanchanasin P."/>
            <person name="Yuki M."/>
            <person name="Kudo T."/>
            <person name="Ohkuma M."/>
            <person name="Tanasupawat S."/>
        </authorList>
    </citation>
    <scope>NUCLEOTIDE SEQUENCE [LARGE SCALE GENOMIC DNA]</scope>
    <source>
        <strain evidence="3 4">LDG1-01</strain>
    </source>
</reference>
<feature type="transmembrane region" description="Helical" evidence="1">
    <location>
        <begin position="130"/>
        <end position="153"/>
    </location>
</feature>
<protein>
    <recommendedName>
        <fullName evidence="2">Double-GTPase 2 domain-containing protein</fullName>
    </recommendedName>
</protein>